<reference evidence="1" key="1">
    <citation type="submission" date="2024-05" db="EMBL/GenBank/DDBJ databases">
        <title>Isolation and characterization of Sporomusa carbonis sp. nov., a carboxydotrophic hydrogenogen in the genus of Sporomusa isolated from a charcoal burning pile.</title>
        <authorList>
            <person name="Boeer T."/>
            <person name="Rosenbaum F."/>
            <person name="Eysell L."/>
            <person name="Mueller V."/>
            <person name="Daniel R."/>
            <person name="Poehlein A."/>
        </authorList>
    </citation>
    <scope>NUCLEOTIDE SEQUENCE [LARGE SCALE GENOMIC DNA]</scope>
    <source>
        <strain evidence="1">DSM 3132</strain>
    </source>
</reference>
<gene>
    <name evidence="1" type="ORF">SPACI_053150</name>
</gene>
<dbReference type="EMBL" id="CP155571">
    <property type="protein sequence ID" value="XFO75200.1"/>
    <property type="molecule type" value="Genomic_DNA"/>
</dbReference>
<dbReference type="Proteomes" id="UP000216052">
    <property type="component" value="Chromosome"/>
</dbReference>
<evidence type="ECO:0000313" key="1">
    <source>
        <dbReference type="EMBL" id="XFO75200.1"/>
    </source>
</evidence>
<accession>A0ABZ3JA87</accession>
<protein>
    <submittedName>
        <fullName evidence="1">Uncharacterized protein</fullName>
    </submittedName>
</protein>
<keyword evidence="2" id="KW-1185">Reference proteome</keyword>
<organism evidence="1 2">
    <name type="scientific">Sporomusa acidovorans (strain ATCC 49682 / DSM 3132 / Mol)</name>
    <dbReference type="NCBI Taxonomy" id="1123286"/>
    <lineage>
        <taxon>Bacteria</taxon>
        <taxon>Bacillati</taxon>
        <taxon>Bacillota</taxon>
        <taxon>Negativicutes</taxon>
        <taxon>Selenomonadales</taxon>
        <taxon>Sporomusaceae</taxon>
        <taxon>Sporomusa</taxon>
    </lineage>
</organism>
<sequence>MVRGHIITRVSDGNILRERVWHQCEKCGHKFEYYTSLFTEDTVNCPKCLCKITKDNTDFLD</sequence>
<proteinExistence type="predicted"/>
<dbReference type="RefSeq" id="WP_093792288.1">
    <property type="nucleotide sequence ID" value="NZ_CP155571.1"/>
</dbReference>
<name>A0ABZ3JA87_SPOA4</name>
<evidence type="ECO:0000313" key="2">
    <source>
        <dbReference type="Proteomes" id="UP000216052"/>
    </source>
</evidence>